<dbReference type="PANTHER" id="PTHR42776:SF27">
    <property type="entry name" value="DIPEPTIDYL PEPTIDASE FAMILY MEMBER 6"/>
    <property type="match status" value="1"/>
</dbReference>
<dbReference type="SUPFAM" id="SSF82171">
    <property type="entry name" value="DPP6 N-terminal domain-like"/>
    <property type="match status" value="1"/>
</dbReference>
<organism evidence="4 5">
    <name type="scientific">Lysobacter korlensis</name>
    <dbReference type="NCBI Taxonomy" id="553636"/>
    <lineage>
        <taxon>Bacteria</taxon>
        <taxon>Pseudomonadati</taxon>
        <taxon>Pseudomonadota</taxon>
        <taxon>Gammaproteobacteria</taxon>
        <taxon>Lysobacterales</taxon>
        <taxon>Lysobacteraceae</taxon>
        <taxon>Lysobacter</taxon>
    </lineage>
</organism>
<feature type="domain" description="Peptidase S9 prolyl oligopeptidase catalytic" evidence="3">
    <location>
        <begin position="446"/>
        <end position="653"/>
    </location>
</feature>
<comment type="caution">
    <text evidence="4">The sequence shown here is derived from an EMBL/GenBank/DDBJ whole genome shotgun (WGS) entry which is preliminary data.</text>
</comment>
<keyword evidence="1 4" id="KW-0378">Hydrolase</keyword>
<accession>A0ABV6RIC1</accession>
<protein>
    <submittedName>
        <fullName evidence="4">Alpha/beta hydrolase family protein</fullName>
        <ecNumber evidence="4">3.4.-.-</ecNumber>
    </submittedName>
</protein>
<evidence type="ECO:0000313" key="5">
    <source>
        <dbReference type="Proteomes" id="UP001589896"/>
    </source>
</evidence>
<dbReference type="InterPro" id="IPR001375">
    <property type="entry name" value="Peptidase_S9_cat"/>
</dbReference>
<proteinExistence type="predicted"/>
<dbReference type="InterPro" id="IPR029058">
    <property type="entry name" value="AB_hydrolase_fold"/>
</dbReference>
<evidence type="ECO:0000259" key="3">
    <source>
        <dbReference type="Pfam" id="PF00326"/>
    </source>
</evidence>
<dbReference type="RefSeq" id="WP_386664521.1">
    <property type="nucleotide sequence ID" value="NZ_JBHLTG010000001.1"/>
</dbReference>
<dbReference type="Gene3D" id="3.40.50.1820">
    <property type="entry name" value="alpha/beta hydrolase"/>
    <property type="match status" value="1"/>
</dbReference>
<reference evidence="4 5" key="1">
    <citation type="submission" date="2024-09" db="EMBL/GenBank/DDBJ databases">
        <authorList>
            <person name="Sun Q."/>
            <person name="Mori K."/>
        </authorList>
    </citation>
    <scope>NUCLEOTIDE SEQUENCE [LARGE SCALE GENOMIC DNA]</scope>
    <source>
        <strain evidence="4 5">KCTC 23076</strain>
    </source>
</reference>
<keyword evidence="5" id="KW-1185">Reference proteome</keyword>
<dbReference type="EC" id="3.4.-.-" evidence="4"/>
<evidence type="ECO:0000313" key="4">
    <source>
        <dbReference type="EMBL" id="MFC0676727.1"/>
    </source>
</evidence>
<dbReference type="GO" id="GO:0016787">
    <property type="term" value="F:hydrolase activity"/>
    <property type="evidence" value="ECO:0007669"/>
    <property type="project" value="UniProtKB-KW"/>
</dbReference>
<dbReference type="Pfam" id="PF00326">
    <property type="entry name" value="Peptidase_S9"/>
    <property type="match status" value="1"/>
</dbReference>
<gene>
    <name evidence="4" type="ORF">ACFFGH_02520</name>
</gene>
<keyword evidence="2" id="KW-0732">Signal</keyword>
<dbReference type="PANTHER" id="PTHR42776">
    <property type="entry name" value="SERINE PEPTIDASE S9 FAMILY MEMBER"/>
    <property type="match status" value="1"/>
</dbReference>
<dbReference type="EMBL" id="JBHLTG010000001">
    <property type="protein sequence ID" value="MFC0676727.1"/>
    <property type="molecule type" value="Genomic_DNA"/>
</dbReference>
<dbReference type="Proteomes" id="UP001589896">
    <property type="component" value="Unassembled WGS sequence"/>
</dbReference>
<name>A0ABV6RIC1_9GAMM</name>
<feature type="chain" id="PRO_5046594630" evidence="2">
    <location>
        <begin position="28"/>
        <end position="671"/>
    </location>
</feature>
<dbReference type="SUPFAM" id="SSF53474">
    <property type="entry name" value="alpha/beta-Hydrolases"/>
    <property type="match status" value="1"/>
</dbReference>
<sequence>MNRKWAAVLGVCLGMAGLLQVPVSASAAPQVNLENYLRRDGYGRIKISPDGLYYAATVQLEDRGGLVIVRRADHKVVGGATGPKHSLVDRFWWAKGDRVVLSTAERLGSRDQPYPTGTLYALGVDGSRVKTLVGPKTEPGLVQTYGDTGPWEMASLIDTLPHDPAHVLIAAWDMGVDPKTRVEKLDVYTGRRSTVATAPVRRATFITDVAGQVRFAEGARDDNARKLFYRDNDASEWRLINDEAQSGHYESALGFAADGVTAYLQVAQADGPDATVAWNTRTGTRTQVQRNPTVDPYDTVHDRDGRALIGLQYMGEGVRTRLFDETTETARVYRALGKAFPDAAVTITSYTRDGRYALAQVWNDRTPGDTYLFDTHAMTAKGVYVAREWFNPTQLSAARAVTLKARDGLSLHGYLTPPRGAGPAGPWPMVVLPHGGPFGIFDEFAFDDDAHLLSEAGYAVLRINYRGSGNYGSAFKQAGAREWGGKMQDDLTDATRWAIEQGIADASRICIVGASYGGYAALMGAAREPELYRCAVGYVGVYDLEAMHREDSRTARWMRTWADDWLGERSSLKARSPIHIAERITAPVLLVAGGEDRVAPIAHSKKMERALRAAGKPVETFYVASEGHGFYADENRRGYLTRLLDFLARHLGGSTAADADAQANKKTAAKG</sequence>
<feature type="signal peptide" evidence="2">
    <location>
        <begin position="1"/>
        <end position="27"/>
    </location>
</feature>
<evidence type="ECO:0000256" key="1">
    <source>
        <dbReference type="ARBA" id="ARBA00022801"/>
    </source>
</evidence>
<evidence type="ECO:0000256" key="2">
    <source>
        <dbReference type="SAM" id="SignalP"/>
    </source>
</evidence>